<dbReference type="GO" id="GO:0005885">
    <property type="term" value="C:Arp2/3 protein complex"/>
    <property type="evidence" value="ECO:0007669"/>
    <property type="project" value="InterPro"/>
</dbReference>
<dbReference type="EMBL" id="KZ819672">
    <property type="protein sequence ID" value="PWN26151.1"/>
    <property type="molecule type" value="Genomic_DNA"/>
</dbReference>
<organism evidence="8 9">
    <name type="scientific">Jaminaea rosea</name>
    <dbReference type="NCBI Taxonomy" id="1569628"/>
    <lineage>
        <taxon>Eukaryota</taxon>
        <taxon>Fungi</taxon>
        <taxon>Dikarya</taxon>
        <taxon>Basidiomycota</taxon>
        <taxon>Ustilaginomycotina</taxon>
        <taxon>Exobasidiomycetes</taxon>
        <taxon>Microstromatales</taxon>
        <taxon>Microstromatales incertae sedis</taxon>
        <taxon>Jaminaea</taxon>
    </lineage>
</organism>
<dbReference type="GO" id="GO:0030833">
    <property type="term" value="P:regulation of actin filament polymerization"/>
    <property type="evidence" value="ECO:0007669"/>
    <property type="project" value="InterPro"/>
</dbReference>
<comment type="subcellular location">
    <subcellularLocation>
        <location evidence="1">Cytoplasm</location>
        <location evidence="1">Cytoskeleton</location>
    </subcellularLocation>
</comment>
<dbReference type="FunFam" id="1.25.40.190:FF:000003">
    <property type="entry name" value="Actin-related protein 2/3 complex subunit 5"/>
    <property type="match status" value="1"/>
</dbReference>
<dbReference type="PIRSF" id="PIRSF039096">
    <property type="entry name" value="p16-ARC"/>
    <property type="match status" value="1"/>
</dbReference>
<evidence type="ECO:0000256" key="1">
    <source>
        <dbReference type="ARBA" id="ARBA00004245"/>
    </source>
</evidence>
<comment type="function">
    <text evidence="7">Functions as component of the Arp2/3 complex which is involved in regulation of actin polymerization and together with an activating nucleation-promoting factor (NPF) mediates the formation of branched actin networks. Arp2/3 complex plays a critical role in the control of cell morphogenesis via the modulation of cell polarity development.</text>
</comment>
<dbReference type="InterPro" id="IPR006789">
    <property type="entry name" value="ARPC5"/>
</dbReference>
<name>A0A316UP80_9BASI</name>
<evidence type="ECO:0000256" key="6">
    <source>
        <dbReference type="ARBA" id="ARBA00060329"/>
    </source>
</evidence>
<dbReference type="GO" id="GO:0034314">
    <property type="term" value="P:Arp2/3 complex-mediated actin nucleation"/>
    <property type="evidence" value="ECO:0007669"/>
    <property type="project" value="InterPro"/>
</dbReference>
<dbReference type="Pfam" id="PF04699">
    <property type="entry name" value="P16-Arc"/>
    <property type="match status" value="1"/>
</dbReference>
<dbReference type="OrthoDB" id="429520at2759"/>
<evidence type="ECO:0000256" key="3">
    <source>
        <dbReference type="ARBA" id="ARBA00022490"/>
    </source>
</evidence>
<comment type="function">
    <text evidence="6">Functions as a component of the Arp2/3 complex which is involved in regulation of actin polymerization and together with an activating nucleation-promoting factor (NPF) mediates the formation of branched actin networks.</text>
</comment>
<keyword evidence="3" id="KW-0963">Cytoplasm</keyword>
<protein>
    <recommendedName>
        <fullName evidence="5 7">Actin-related protein 2/3 complex subunit 5</fullName>
    </recommendedName>
</protein>
<proteinExistence type="inferred from homology"/>
<evidence type="ECO:0000256" key="4">
    <source>
        <dbReference type="ARBA" id="ARBA00023212"/>
    </source>
</evidence>
<evidence type="ECO:0000256" key="2">
    <source>
        <dbReference type="ARBA" id="ARBA00006084"/>
    </source>
</evidence>
<dbReference type="RefSeq" id="XP_025360763.1">
    <property type="nucleotide sequence ID" value="XM_025506580.1"/>
</dbReference>
<keyword evidence="4 7" id="KW-0206">Cytoskeleton</keyword>
<dbReference type="InterPro" id="IPR036743">
    <property type="entry name" value="ARPC5_sf"/>
</dbReference>
<evidence type="ECO:0000313" key="9">
    <source>
        <dbReference type="Proteomes" id="UP000245884"/>
    </source>
</evidence>
<dbReference type="Gene3D" id="1.25.40.190">
    <property type="entry name" value="Actin-related protein 2/3 complex subunit 5"/>
    <property type="match status" value="1"/>
</dbReference>
<dbReference type="STRING" id="1569628.A0A316UP80"/>
<dbReference type="Proteomes" id="UP000245884">
    <property type="component" value="Unassembled WGS sequence"/>
</dbReference>
<dbReference type="GeneID" id="37028403"/>
<gene>
    <name evidence="8" type="ORF">BDZ90DRAFT_233296</name>
</gene>
<evidence type="ECO:0000313" key="8">
    <source>
        <dbReference type="EMBL" id="PWN26151.1"/>
    </source>
</evidence>
<accession>A0A316UP80</accession>
<dbReference type="PANTHER" id="PTHR12644">
    <property type="entry name" value="ARP2/3 COMPLEX 16 KD SUBUNIT P16-ARC"/>
    <property type="match status" value="1"/>
</dbReference>
<evidence type="ECO:0000256" key="7">
    <source>
        <dbReference type="RuleBase" id="RU004301"/>
    </source>
</evidence>
<keyword evidence="9" id="KW-1185">Reference proteome</keyword>
<dbReference type="SUPFAM" id="SSF69103">
    <property type="entry name" value="Arp2/3 complex 16 kDa subunit ARPC5"/>
    <property type="match status" value="1"/>
</dbReference>
<sequence>MASDGFRSINVDIWEEDVLQESDLVEAYHLDGAEAQQEAEGISQQVRGHLNKGDAPTALSSLLSSPLPYGPSPTLQPAKESILSTLLVLLNSVKSTEISALLKSLDLDQRDTLMKWIYKGLARPELGAGGVLLGWHEKLTEIAGTGCIVRVMTDRRRV</sequence>
<dbReference type="GO" id="GO:0044396">
    <property type="term" value="P:actin cortical patch organization"/>
    <property type="evidence" value="ECO:0007669"/>
    <property type="project" value="UniProtKB-ARBA"/>
</dbReference>
<comment type="similarity">
    <text evidence="2 7">Belongs to the ARPC5 family.</text>
</comment>
<evidence type="ECO:0000256" key="5">
    <source>
        <dbReference type="ARBA" id="ARBA00040214"/>
    </source>
</evidence>
<reference evidence="8 9" key="1">
    <citation type="journal article" date="2018" name="Mol. Biol. Evol.">
        <title>Broad Genomic Sampling Reveals a Smut Pathogenic Ancestry of the Fungal Clade Ustilaginomycotina.</title>
        <authorList>
            <person name="Kijpornyongpan T."/>
            <person name="Mondo S.J."/>
            <person name="Barry K."/>
            <person name="Sandor L."/>
            <person name="Lee J."/>
            <person name="Lipzen A."/>
            <person name="Pangilinan J."/>
            <person name="LaButti K."/>
            <person name="Hainaut M."/>
            <person name="Henrissat B."/>
            <person name="Grigoriev I.V."/>
            <person name="Spatafora J.W."/>
            <person name="Aime M.C."/>
        </authorList>
    </citation>
    <scope>NUCLEOTIDE SEQUENCE [LARGE SCALE GENOMIC DNA]</scope>
    <source>
        <strain evidence="8 9">MCA 5214</strain>
    </source>
</reference>
<dbReference type="AlphaFoldDB" id="A0A316UP80"/>